<dbReference type="InterPro" id="IPR021720">
    <property type="entry name" value="Malectin_dom"/>
</dbReference>
<dbReference type="Proteomes" id="UP000540519">
    <property type="component" value="Unassembled WGS sequence"/>
</dbReference>
<dbReference type="InterPro" id="IPR008979">
    <property type="entry name" value="Galactose-bd-like_sf"/>
</dbReference>
<dbReference type="OrthoDB" id="1491481at2"/>
<evidence type="ECO:0000256" key="7">
    <source>
        <dbReference type="SAM" id="Phobius"/>
    </source>
</evidence>
<evidence type="ECO:0000259" key="8">
    <source>
        <dbReference type="SMART" id="SM00089"/>
    </source>
</evidence>
<comment type="caution">
    <text evidence="9">The sequence shown here is derived from an EMBL/GenBank/DDBJ whole genome shotgun (WGS) entry which is preliminary data.</text>
</comment>
<dbReference type="PANTHER" id="PTHR46182:SF2">
    <property type="entry name" value="FI19480P1"/>
    <property type="match status" value="1"/>
</dbReference>
<dbReference type="Gene3D" id="2.130.10.130">
    <property type="entry name" value="Integrin alpha, N-terminal"/>
    <property type="match status" value="1"/>
</dbReference>
<evidence type="ECO:0000313" key="9">
    <source>
        <dbReference type="EMBL" id="MUH36569.1"/>
    </source>
</evidence>
<dbReference type="FunFam" id="2.60.40.10:FF:000061">
    <property type="entry name" value="Dyslexia-associated protein KIAA0319 homolog"/>
    <property type="match status" value="1"/>
</dbReference>
<evidence type="ECO:0000256" key="1">
    <source>
        <dbReference type="ARBA" id="ARBA00004370"/>
    </source>
</evidence>
<dbReference type="InterPro" id="IPR028994">
    <property type="entry name" value="Integrin_alpha_N"/>
</dbReference>
<sequence>MKIEDTFLPVYFWVLSLSMLFTGMAYGQSSAPCNSTPFPDEWQTHELQSSELPYRAVYILSKEDLNGDGLKDIVAGGWWYKNPGSASGNWEQKTIGNPLKNVAFVYDFDGDGDQDLLGTQGAYRGADMAWAENDGAGNFTIHTNIPAGRTTYWEKKIQGITSGVFQPGGPFQIAINWNGAESSGSTVQMLTVPADPKNGAWTLTDISDDSLGEDLQSADLDGDGDLDLFQSDNWLRNDGNGNWTTISTGIGYRTTSDRSQLADFDGDGDLDAVVGQLGIGTSASDRKEFAWFEAPSNPTSTWTKHVLATDISSSLSLYAMDIDADGDPDIVVGEWKGDNRLLVFENDLCDSGDWIRHTIDAGGTGFDHHDGAQVVDIDNDGDLDVVSIGWDHIVPRIFENKSTIANSGPVSDAGEDQTLVLPTATITLNGSGSDPDGGALAYKWEQKSGPNTATLANTIAKNLTASGLIEGNYIFQFTVTDNENESAKDEVLVKVLPEPIAGSFELLINAGGPKVVQNGEEFVADEYFDTGSTLNRPQTGLSDPYSSIRFSRTQQMSYNIPLANGDYTVKLHFAEVWFGATGGGSGGVGSRVFDVAIENIKVLDNLDVFAEVGAETLLTKSFNVTVQDGLLDIDFSALASDGGARHPIINAIEIVGDGELPSFPPEANAGNDKTVSLEDTSTYTFNGSGNDPDGGTVSFQWNKQSGPGGVQLSGANTKNLTVSNLVEGDYVFRLKVTDDEGESDFDEVKLKVLPEPATGAFSLFINAGGSSTVYNGIDFTADQYFDTGSTLNRPQTGLPEPYRSFRFSRSQVMGYDIPLPNGAYSVRLHFAELWFGATGGGSGGAGSRVFDVQLENELVEDNLDVFALAGADALLVKTHSVSVTDGVLNVDFSALSSDGGSRHPIINAIEIIGEGGQPSLEPIANASQDQNIVLPVDEVVLNGSGSDPDGGAVSFKWVQVTGPSTATLSSVVTSELNVSNLIEGSYVFRLTVTDDESQVDSDEVTVVVSPEAVGLDDDIWLEAECADVGANWLVRTDNSVSDGKYLEAPSGNYFNSAPSGDGSRIRFDFSVEEGAYRLYALVDTPTGDTDSFWVRANNGPWLKWNYILGGNGFNWRQLHDKERRMVFVTFNLNEGNNTIDFAHREQGAKLDKIYVTKNGQLPTGFGEADFTCSLSSKNSTAQTEVDVFSRNMDSGIDSDLFMEKGEGVVSLYPNPAHTEVHISLQEEQKEAEYIAIYTMDGTLVKMEKGNAIQIKPKLYKMDVSVLKSEVYIIQVSTVDGKSTIHKMLIAN</sequence>
<dbReference type="Gene3D" id="2.60.120.260">
    <property type="entry name" value="Galactose-binding domain-like"/>
    <property type="match status" value="1"/>
</dbReference>
<dbReference type="InterPro" id="IPR022409">
    <property type="entry name" value="PKD/Chitinase_dom"/>
</dbReference>
<accession>A0A7X2ZUF6</accession>
<dbReference type="SUPFAM" id="SSF49299">
    <property type="entry name" value="PKD domain"/>
    <property type="match status" value="3"/>
</dbReference>
<dbReference type="PANTHER" id="PTHR46182">
    <property type="entry name" value="FI19480P1"/>
    <property type="match status" value="1"/>
</dbReference>
<dbReference type="SMART" id="SM00089">
    <property type="entry name" value="PKD"/>
    <property type="match status" value="3"/>
</dbReference>
<keyword evidence="10" id="KW-1185">Reference proteome</keyword>
<feature type="domain" description="PKD/Chitinase" evidence="8">
    <location>
        <begin position="410"/>
        <end position="498"/>
    </location>
</feature>
<reference evidence="9 10" key="1">
    <citation type="journal article" date="2019" name="Mar. Drugs">
        <title>Comparative Genomics and CAZyme Genome Repertoires of Marine Zobellia amurskyensis KMM 3526(T) and Zobellia laminariae KMM 3676(T).</title>
        <authorList>
            <person name="Chernysheva N."/>
            <person name="Bystritskaya E."/>
            <person name="Stenkova A."/>
            <person name="Golovkin I."/>
            <person name="Nedashkovskaya O."/>
            <person name="Isaeva M."/>
        </authorList>
    </citation>
    <scope>NUCLEOTIDE SEQUENCE [LARGE SCALE GENOMIC DNA]</scope>
    <source>
        <strain evidence="9 10">KMM 3526</strain>
    </source>
</reference>
<dbReference type="InterPro" id="IPR026444">
    <property type="entry name" value="Secre_tail"/>
</dbReference>
<proteinExistence type="predicted"/>
<organism evidence="9 10">
    <name type="scientific">Zobellia amurskyensis</name>
    <dbReference type="NCBI Taxonomy" id="248905"/>
    <lineage>
        <taxon>Bacteria</taxon>
        <taxon>Pseudomonadati</taxon>
        <taxon>Bacteroidota</taxon>
        <taxon>Flavobacteriia</taxon>
        <taxon>Flavobacteriales</taxon>
        <taxon>Flavobacteriaceae</taxon>
        <taxon>Zobellia</taxon>
    </lineage>
</organism>
<dbReference type="Pfam" id="PF13517">
    <property type="entry name" value="FG-GAP_3"/>
    <property type="match status" value="1"/>
</dbReference>
<dbReference type="Pfam" id="PF22352">
    <property type="entry name" value="K319L-like_PKD"/>
    <property type="match status" value="3"/>
</dbReference>
<dbReference type="InterPro" id="IPR013783">
    <property type="entry name" value="Ig-like_fold"/>
</dbReference>
<evidence type="ECO:0000256" key="2">
    <source>
        <dbReference type="ARBA" id="ARBA00022692"/>
    </source>
</evidence>
<name>A0A7X2ZUF6_9FLAO</name>
<dbReference type="Pfam" id="PF18962">
    <property type="entry name" value="Por_Secre_tail"/>
    <property type="match status" value="1"/>
</dbReference>
<evidence type="ECO:0000256" key="6">
    <source>
        <dbReference type="ARBA" id="ARBA00023180"/>
    </source>
</evidence>
<feature type="domain" description="PKD/Chitinase" evidence="8">
    <location>
        <begin position="666"/>
        <end position="755"/>
    </location>
</feature>
<dbReference type="SUPFAM" id="SSF69318">
    <property type="entry name" value="Integrin alpha N-terminal domain"/>
    <property type="match status" value="1"/>
</dbReference>
<dbReference type="GO" id="GO:0016020">
    <property type="term" value="C:membrane"/>
    <property type="evidence" value="ECO:0007669"/>
    <property type="project" value="UniProtKB-SubCell"/>
</dbReference>
<evidence type="ECO:0000256" key="3">
    <source>
        <dbReference type="ARBA" id="ARBA00022729"/>
    </source>
</evidence>
<keyword evidence="6" id="KW-0325">Glycoprotein</keyword>
<dbReference type="GO" id="GO:0031410">
    <property type="term" value="C:cytoplasmic vesicle"/>
    <property type="evidence" value="ECO:0007669"/>
    <property type="project" value="TreeGrafter"/>
</dbReference>
<dbReference type="SUPFAM" id="SSF49785">
    <property type="entry name" value="Galactose-binding domain-like"/>
    <property type="match status" value="2"/>
</dbReference>
<keyword evidence="3" id="KW-0732">Signal</keyword>
<dbReference type="NCBIfam" id="TIGR04183">
    <property type="entry name" value="Por_Secre_tail"/>
    <property type="match status" value="1"/>
</dbReference>
<comment type="subcellular location">
    <subcellularLocation>
        <location evidence="1">Membrane</location>
    </subcellularLocation>
</comment>
<feature type="transmembrane region" description="Helical" evidence="7">
    <location>
        <begin position="7"/>
        <end position="27"/>
    </location>
</feature>
<dbReference type="InterPro" id="IPR035986">
    <property type="entry name" value="PKD_dom_sf"/>
</dbReference>
<evidence type="ECO:0000313" key="10">
    <source>
        <dbReference type="Proteomes" id="UP000540519"/>
    </source>
</evidence>
<keyword evidence="4 7" id="KW-1133">Transmembrane helix</keyword>
<dbReference type="Gene3D" id="2.60.40.10">
    <property type="entry name" value="Immunoglobulins"/>
    <property type="match status" value="3"/>
</dbReference>
<keyword evidence="5 7" id="KW-0472">Membrane</keyword>
<feature type="domain" description="PKD/Chitinase" evidence="8">
    <location>
        <begin position="923"/>
        <end position="1011"/>
    </location>
</feature>
<protein>
    <submittedName>
        <fullName evidence="9">T9SS C-terminal target domain-containing protein</fullName>
    </submittedName>
</protein>
<dbReference type="CDD" id="cd00146">
    <property type="entry name" value="PKD"/>
    <property type="match status" value="2"/>
</dbReference>
<dbReference type="Gene3D" id="2.60.120.430">
    <property type="entry name" value="Galactose-binding lectin"/>
    <property type="match status" value="2"/>
</dbReference>
<gene>
    <name evidence="9" type="ORF">D9O36_12015</name>
</gene>
<evidence type="ECO:0000256" key="4">
    <source>
        <dbReference type="ARBA" id="ARBA00022989"/>
    </source>
</evidence>
<dbReference type="Pfam" id="PF11721">
    <property type="entry name" value="Malectin"/>
    <property type="match status" value="2"/>
</dbReference>
<dbReference type="EMBL" id="RCNR01000021">
    <property type="protein sequence ID" value="MUH36569.1"/>
    <property type="molecule type" value="Genomic_DNA"/>
</dbReference>
<dbReference type="RefSeq" id="WP_155600100.1">
    <property type="nucleotide sequence ID" value="NZ_RCNR01000021.1"/>
</dbReference>
<evidence type="ECO:0000256" key="5">
    <source>
        <dbReference type="ARBA" id="ARBA00023136"/>
    </source>
</evidence>
<dbReference type="InterPro" id="IPR013517">
    <property type="entry name" value="FG-GAP"/>
</dbReference>
<keyword evidence="2 7" id="KW-0812">Transmembrane</keyword>
<dbReference type="InterPro" id="IPR029865">
    <property type="entry name" value="KIAA0319-like"/>
</dbReference>